<dbReference type="PATRIC" id="fig|29536.5.peg.590"/>
<organism evidence="1 2">
    <name type="scientific">Flavobacterium succinicans</name>
    <dbReference type="NCBI Taxonomy" id="29536"/>
    <lineage>
        <taxon>Bacteria</taxon>
        <taxon>Pseudomonadati</taxon>
        <taxon>Bacteroidota</taxon>
        <taxon>Flavobacteriia</taxon>
        <taxon>Flavobacteriales</taxon>
        <taxon>Flavobacteriaceae</taxon>
        <taxon>Flavobacterium</taxon>
    </lineage>
</organism>
<dbReference type="AlphaFoldDB" id="A0A199XSJ3"/>
<dbReference type="EMBL" id="JMTM01000017">
    <property type="protein sequence ID" value="OAZ04718.1"/>
    <property type="molecule type" value="Genomic_DNA"/>
</dbReference>
<name>A0A199XSJ3_9FLAO</name>
<evidence type="ECO:0000313" key="1">
    <source>
        <dbReference type="EMBL" id="OAZ04718.1"/>
    </source>
</evidence>
<reference evidence="1 2" key="1">
    <citation type="submission" date="2016-06" db="EMBL/GenBank/DDBJ databases">
        <title>Draft genome sequence of Flavobacterium succinicans strain DD5b.</title>
        <authorList>
            <person name="Poehlein A."/>
            <person name="Daniel R."/>
            <person name="Simeonova D.D."/>
        </authorList>
    </citation>
    <scope>NUCLEOTIDE SEQUENCE [LARGE SCALE GENOMIC DNA]</scope>
    <source>
        <strain evidence="1 2">DD5b</strain>
    </source>
</reference>
<accession>A0A199XSJ3</accession>
<gene>
    <name evidence="1" type="ORF">FLB_05660</name>
</gene>
<evidence type="ECO:0000313" key="2">
    <source>
        <dbReference type="Proteomes" id="UP000093807"/>
    </source>
</evidence>
<protein>
    <submittedName>
        <fullName evidence="1">Uncharacterized protein</fullName>
    </submittedName>
</protein>
<comment type="caution">
    <text evidence="1">The sequence shown here is derived from an EMBL/GenBank/DDBJ whole genome shotgun (WGS) entry which is preliminary data.</text>
</comment>
<proteinExistence type="predicted"/>
<sequence>MEGFFLHLNDYFWLTKLILAKFNKKSNFHDNR</sequence>
<keyword evidence="2" id="KW-1185">Reference proteome</keyword>
<dbReference type="Proteomes" id="UP000093807">
    <property type="component" value="Unassembled WGS sequence"/>
</dbReference>